<sequence length="467" mass="49345">MAESDLEKLLGGFAADTLTPEERQRLFTAALRDQQLFNALADEQALKELLADPAVRRRLLQALEQSQAGAVGGGSSWLEWLRRPAGLAWGGGLAAAALAVVLGTKIYQDSLREAAQSVPSETPEPAVRSTPAPPPRSPLSEPDQEPQERVESAPMAGMAKRDARSNKKAAAEKPVAPPASVQDKAAVRQGIPKRTEPAGMQSGKPVEQQGPPVAADEHTHSLAPAAPIPRPMPQTAEEPPALLLAEEVGARARFYAVAPMRGARRAPAKEQRRSATETQSLADRPALEPKQQADAGAVAAPATKPVHLLGLRYSFVVTGSDGRNREVDAVMAANSGGRARLTLEANQDGYLQVLATIGSEEPRVLFPAEQTAQPFAPVTARNRIEVPLPSAVEGIMPATLTVRLSRTPFDSGDQQKRTASGRTSSDLLVESVSPGGPGGPQEQAVYAVSQDLSSASDLSIEIPLNVR</sequence>
<organism evidence="2 3">
    <name type="scientific">Nitrospira tepida</name>
    <dbReference type="NCBI Taxonomy" id="2973512"/>
    <lineage>
        <taxon>Bacteria</taxon>
        <taxon>Pseudomonadati</taxon>
        <taxon>Nitrospirota</taxon>
        <taxon>Nitrospiria</taxon>
        <taxon>Nitrospirales</taxon>
        <taxon>Nitrospiraceae</taxon>
        <taxon>Nitrospira</taxon>
    </lineage>
</organism>
<evidence type="ECO:0000256" key="1">
    <source>
        <dbReference type="SAM" id="MobiDB-lite"/>
    </source>
</evidence>
<feature type="compositionally biased region" description="Basic and acidic residues" evidence="1">
    <location>
        <begin position="159"/>
        <end position="171"/>
    </location>
</feature>
<evidence type="ECO:0000313" key="3">
    <source>
        <dbReference type="Proteomes" id="UP001179121"/>
    </source>
</evidence>
<proteinExistence type="predicted"/>
<feature type="region of interest" description="Disordered" evidence="1">
    <location>
        <begin position="257"/>
        <end position="299"/>
    </location>
</feature>
<protein>
    <submittedName>
        <fullName evidence="2">Uncharacterized protein</fullName>
    </submittedName>
</protein>
<dbReference type="Proteomes" id="UP001179121">
    <property type="component" value="Chromosome"/>
</dbReference>
<accession>A0AA86MXV1</accession>
<dbReference type="KEGG" id="nti:DNFV4_01499"/>
<keyword evidence="3" id="KW-1185">Reference proteome</keyword>
<dbReference type="EMBL" id="OX365700">
    <property type="protein sequence ID" value="CAI4031068.1"/>
    <property type="molecule type" value="Genomic_DNA"/>
</dbReference>
<dbReference type="RefSeq" id="WP_289268028.1">
    <property type="nucleotide sequence ID" value="NZ_OX365700.1"/>
</dbReference>
<reference evidence="2" key="1">
    <citation type="submission" date="2022-10" db="EMBL/GenBank/DDBJ databases">
        <authorList>
            <person name="Koch H."/>
        </authorList>
    </citation>
    <scope>NUCLEOTIDE SEQUENCE</scope>
    <source>
        <strain evidence="2">DNF</strain>
    </source>
</reference>
<dbReference type="AlphaFoldDB" id="A0AA86MXV1"/>
<feature type="region of interest" description="Disordered" evidence="1">
    <location>
        <begin position="406"/>
        <end position="443"/>
    </location>
</feature>
<feature type="compositionally biased region" description="Polar residues" evidence="1">
    <location>
        <begin position="417"/>
        <end position="426"/>
    </location>
</feature>
<feature type="region of interest" description="Disordered" evidence="1">
    <location>
        <begin position="113"/>
        <end position="244"/>
    </location>
</feature>
<gene>
    <name evidence="2" type="ORF">DNFV4_01499</name>
</gene>
<name>A0AA86MXV1_9BACT</name>
<evidence type="ECO:0000313" key="2">
    <source>
        <dbReference type="EMBL" id="CAI4031068.1"/>
    </source>
</evidence>